<evidence type="ECO:0000256" key="1">
    <source>
        <dbReference type="ARBA" id="ARBA00022737"/>
    </source>
</evidence>
<dbReference type="Proteomes" id="UP000196573">
    <property type="component" value="Unassembled WGS sequence"/>
</dbReference>
<dbReference type="GO" id="GO:0005524">
    <property type="term" value="F:ATP binding"/>
    <property type="evidence" value="ECO:0007669"/>
    <property type="project" value="UniProtKB-KW"/>
</dbReference>
<dbReference type="OrthoDB" id="9808609at2"/>
<dbReference type="RefSeq" id="WP_087108862.1">
    <property type="nucleotide sequence ID" value="NZ_CBCSCN010000008.1"/>
</dbReference>
<protein>
    <submittedName>
        <fullName evidence="5">Putative ABC transporter ATP-binding protein</fullName>
    </submittedName>
</protein>
<evidence type="ECO:0000256" key="3">
    <source>
        <dbReference type="ARBA" id="ARBA00022840"/>
    </source>
</evidence>
<dbReference type="InterPro" id="IPR027417">
    <property type="entry name" value="P-loop_NTPase"/>
</dbReference>
<dbReference type="InterPro" id="IPR050611">
    <property type="entry name" value="ABCF"/>
</dbReference>
<dbReference type="SMART" id="SM00382">
    <property type="entry name" value="AAA"/>
    <property type="match status" value="1"/>
</dbReference>
<evidence type="ECO:0000256" key="2">
    <source>
        <dbReference type="ARBA" id="ARBA00022741"/>
    </source>
</evidence>
<organism evidence="5 6">
    <name type="scientific">Parendozoicomonas haliclonae</name>
    <dbReference type="NCBI Taxonomy" id="1960125"/>
    <lineage>
        <taxon>Bacteria</taxon>
        <taxon>Pseudomonadati</taxon>
        <taxon>Pseudomonadota</taxon>
        <taxon>Gammaproteobacteria</taxon>
        <taxon>Oceanospirillales</taxon>
        <taxon>Endozoicomonadaceae</taxon>
        <taxon>Parendozoicomonas</taxon>
    </lineage>
</organism>
<name>A0A1X7AIZ1_9GAMM</name>
<reference evidence="5 6" key="1">
    <citation type="submission" date="2017-03" db="EMBL/GenBank/DDBJ databases">
        <authorList>
            <person name="Afonso C.L."/>
            <person name="Miller P.J."/>
            <person name="Scott M.A."/>
            <person name="Spackman E."/>
            <person name="Goraichik I."/>
            <person name="Dimitrov K.M."/>
            <person name="Suarez D.L."/>
            <person name="Swayne D.E."/>
        </authorList>
    </citation>
    <scope>NUCLEOTIDE SEQUENCE [LARGE SCALE GENOMIC DNA]</scope>
    <source>
        <strain evidence="5">SB41UT1</strain>
    </source>
</reference>
<proteinExistence type="predicted"/>
<dbReference type="PROSITE" id="PS50893">
    <property type="entry name" value="ABC_TRANSPORTER_2"/>
    <property type="match status" value="1"/>
</dbReference>
<gene>
    <name evidence="5" type="ORF">EHSB41UT_01739</name>
</gene>
<accession>A0A1X7AIZ1</accession>
<sequence>MHKPLSIQDLCLYFPNRTCFENFTSEVCFGSRIGIVGRNGAGKSKLLDVIRGQQPVSSGRVEIPEDVTIGYVPQLLSSFDSLSGSQRFHKYLTEALACNPNVLLLDEPTNHLDKRNRRNLIRMLDGFYGTVIVVSHDEQLLNRCINTLWHIDNGEIMKFNGSYRDFVMDRERRHAEIEQAVEGLGRQKRDMHNALMKEQKRAASSKARGQKSIRQGKWPLVKRTNNVGVTHDRKRVIREQKQELVDQLQTLQLPDKVIPTFSLPAEGVGDRILINIRDGALGYIASTKCTGGNNEREPLLSNINFSLSSKESLLIAGDNGSGKSTLIKALMDRSSVW</sequence>
<dbReference type="PANTHER" id="PTHR19211:SF6">
    <property type="entry name" value="BLL7188 PROTEIN"/>
    <property type="match status" value="1"/>
</dbReference>
<evidence type="ECO:0000259" key="4">
    <source>
        <dbReference type="PROSITE" id="PS50893"/>
    </source>
</evidence>
<evidence type="ECO:0000313" key="6">
    <source>
        <dbReference type="Proteomes" id="UP000196573"/>
    </source>
</evidence>
<keyword evidence="1" id="KW-0677">Repeat</keyword>
<dbReference type="InterPro" id="IPR003439">
    <property type="entry name" value="ABC_transporter-like_ATP-bd"/>
</dbReference>
<dbReference type="SUPFAM" id="SSF52540">
    <property type="entry name" value="P-loop containing nucleoside triphosphate hydrolases"/>
    <property type="match status" value="2"/>
</dbReference>
<dbReference type="CDD" id="cd03221">
    <property type="entry name" value="ABCF_EF-3"/>
    <property type="match status" value="1"/>
</dbReference>
<dbReference type="Pfam" id="PF00005">
    <property type="entry name" value="ABC_tran"/>
    <property type="match status" value="2"/>
</dbReference>
<dbReference type="AlphaFoldDB" id="A0A1X7AIZ1"/>
<feature type="domain" description="ABC transporter" evidence="4">
    <location>
        <begin position="5"/>
        <end position="178"/>
    </location>
</feature>
<dbReference type="InterPro" id="IPR003593">
    <property type="entry name" value="AAA+_ATPase"/>
</dbReference>
<keyword evidence="6" id="KW-1185">Reference proteome</keyword>
<dbReference type="PANTHER" id="PTHR19211">
    <property type="entry name" value="ATP-BINDING TRANSPORT PROTEIN-RELATED"/>
    <property type="match status" value="1"/>
</dbReference>
<keyword evidence="2" id="KW-0547">Nucleotide-binding</keyword>
<dbReference type="GO" id="GO:0016887">
    <property type="term" value="F:ATP hydrolysis activity"/>
    <property type="evidence" value="ECO:0007669"/>
    <property type="project" value="InterPro"/>
</dbReference>
<dbReference type="Gene3D" id="3.40.50.300">
    <property type="entry name" value="P-loop containing nucleotide triphosphate hydrolases"/>
    <property type="match status" value="3"/>
</dbReference>
<keyword evidence="3 5" id="KW-0067">ATP-binding</keyword>
<dbReference type="EMBL" id="FWPT01000003">
    <property type="protein sequence ID" value="SMA44129.1"/>
    <property type="molecule type" value="Genomic_DNA"/>
</dbReference>
<evidence type="ECO:0000313" key="5">
    <source>
        <dbReference type="EMBL" id="SMA44129.1"/>
    </source>
</evidence>